<evidence type="ECO:0000313" key="2">
    <source>
        <dbReference type="Proteomes" id="UP001228446"/>
    </source>
</evidence>
<accession>A0ABU1B4X8</accession>
<name>A0ABU1B4X8_9STRE</name>
<proteinExistence type="predicted"/>
<organism evidence="1 2">
    <name type="scientific">Streptococcus ruminantium</name>
    <dbReference type="NCBI Taxonomy" id="1917441"/>
    <lineage>
        <taxon>Bacteria</taxon>
        <taxon>Bacillati</taxon>
        <taxon>Bacillota</taxon>
        <taxon>Bacilli</taxon>
        <taxon>Lactobacillales</taxon>
        <taxon>Streptococcaceae</taxon>
        <taxon>Streptococcus</taxon>
    </lineage>
</organism>
<dbReference type="EMBL" id="JAVIBX010000041">
    <property type="protein sequence ID" value="MDQ8833880.1"/>
    <property type="molecule type" value="Genomic_DNA"/>
</dbReference>
<sequence length="48" mass="5407">MVKEYKKPEFKTVIFMSEDVITTSNGLDTPPPEEDASRCVVERTCGDI</sequence>
<gene>
    <name evidence="1" type="ORF">RFF62_08895</name>
</gene>
<dbReference type="RefSeq" id="WP_308938682.1">
    <property type="nucleotide sequence ID" value="NZ_JAVIBX010000041.1"/>
</dbReference>
<evidence type="ECO:0000313" key="1">
    <source>
        <dbReference type="EMBL" id="MDQ8833880.1"/>
    </source>
</evidence>
<dbReference type="Proteomes" id="UP001228446">
    <property type="component" value="Unassembled WGS sequence"/>
</dbReference>
<protein>
    <submittedName>
        <fullName evidence="1">Uncharacterized protein</fullName>
    </submittedName>
</protein>
<comment type="caution">
    <text evidence="1">The sequence shown here is derived from an EMBL/GenBank/DDBJ whole genome shotgun (WGS) entry which is preliminary data.</text>
</comment>
<reference evidence="1 2" key="1">
    <citation type="submission" date="2023-08" db="EMBL/GenBank/DDBJ databases">
        <title>Streptococcus ruminantium-associated sheep mastitis outbreak detected in Italy is distinct from bovine isolates.</title>
        <authorList>
            <person name="Rosa M.N."/>
            <person name="Vezina B."/>
            <person name="Tola S."/>
        </authorList>
    </citation>
    <scope>NUCLEOTIDE SEQUENCE [LARGE SCALE GENOMIC DNA]</scope>
    <source>
        <strain evidence="1 2">OM6730</strain>
    </source>
</reference>
<keyword evidence="2" id="KW-1185">Reference proteome</keyword>